<evidence type="ECO:0000313" key="4">
    <source>
        <dbReference type="EMBL" id="RXK35523.1"/>
    </source>
</evidence>
<keyword evidence="1" id="KW-0378">Hydrolase</keyword>
<accession>A0A4Q1BFX4</accession>
<gene>
    <name evidence="4" type="ORF">M231_07202</name>
</gene>
<dbReference type="InParanoid" id="A0A4Q1BFX4"/>
<dbReference type="InterPro" id="IPR000086">
    <property type="entry name" value="NUDIX_hydrolase_dom"/>
</dbReference>
<dbReference type="InterPro" id="IPR015797">
    <property type="entry name" value="NUDIX_hydrolase-like_dom_sf"/>
</dbReference>
<dbReference type="AlphaFoldDB" id="A0A4Q1BFX4"/>
<dbReference type="GO" id="GO:0016787">
    <property type="term" value="F:hydrolase activity"/>
    <property type="evidence" value="ECO:0007669"/>
    <property type="project" value="UniProtKB-KW"/>
</dbReference>
<dbReference type="PROSITE" id="PS51462">
    <property type="entry name" value="NUDIX"/>
    <property type="match status" value="1"/>
</dbReference>
<dbReference type="Gene3D" id="3.90.79.10">
    <property type="entry name" value="Nucleoside Triphosphate Pyrophosphohydrolase"/>
    <property type="match status" value="1"/>
</dbReference>
<dbReference type="GO" id="GO:0019693">
    <property type="term" value="P:ribose phosphate metabolic process"/>
    <property type="evidence" value="ECO:0007669"/>
    <property type="project" value="TreeGrafter"/>
</dbReference>
<reference evidence="4 5" key="1">
    <citation type="submission" date="2016-06" db="EMBL/GenBank/DDBJ databases">
        <title>Evolution of pathogenesis and genome organization in the Tremellales.</title>
        <authorList>
            <person name="Cuomo C."/>
            <person name="Litvintseva A."/>
            <person name="Heitman J."/>
            <person name="Chen Y."/>
            <person name="Sun S."/>
            <person name="Springer D."/>
            <person name="Dromer F."/>
            <person name="Young S."/>
            <person name="Zeng Q."/>
            <person name="Chapman S."/>
            <person name="Gujja S."/>
            <person name="Saif S."/>
            <person name="Birren B."/>
        </authorList>
    </citation>
    <scope>NUCLEOTIDE SEQUENCE [LARGE SCALE GENOMIC DNA]</scope>
    <source>
        <strain evidence="4 5">ATCC 28783</strain>
    </source>
</reference>
<dbReference type="STRING" id="5217.A0A4Q1BFX4"/>
<proteinExistence type="predicted"/>
<feature type="domain" description="Nudix hydrolase" evidence="3">
    <location>
        <begin position="101"/>
        <end position="269"/>
    </location>
</feature>
<feature type="region of interest" description="Disordered" evidence="2">
    <location>
        <begin position="77"/>
        <end position="101"/>
    </location>
</feature>
<keyword evidence="5" id="KW-1185">Reference proteome</keyword>
<comment type="caution">
    <text evidence="4">The sequence shown here is derived from an EMBL/GenBank/DDBJ whole genome shotgun (WGS) entry which is preliminary data.</text>
</comment>
<dbReference type="InterPro" id="IPR020084">
    <property type="entry name" value="NUDIX_hydrolase_CS"/>
</dbReference>
<dbReference type="EMBL" id="SDIL01000132">
    <property type="protein sequence ID" value="RXK35523.1"/>
    <property type="molecule type" value="Genomic_DNA"/>
</dbReference>
<dbReference type="PANTHER" id="PTHR11839">
    <property type="entry name" value="UDP/ADP-SUGAR PYROPHOSPHATASE"/>
    <property type="match status" value="1"/>
</dbReference>
<dbReference type="GO" id="GO:0006753">
    <property type="term" value="P:nucleoside phosphate metabolic process"/>
    <property type="evidence" value="ECO:0007669"/>
    <property type="project" value="TreeGrafter"/>
</dbReference>
<dbReference type="PANTHER" id="PTHR11839:SF1">
    <property type="entry name" value="ADP-SUGAR PYROPHOSPHATASE"/>
    <property type="match status" value="1"/>
</dbReference>
<sequence length="281" mass="30543">MTNPETITTDAYPSTVCPPVPEFKTEVLKATNWMELMRITYKDDNDNPVDYDFLKHCTDVVPNIALALAFLHPKEDSSGRAKDVSRPNPVMETTREETSDTVHTSCLNVGYEPVKDTVRPSLGNTLVVLVEQLRPATGTWAVGGVYALGCFADHQELPGGMVGSTESAQVAALRELAEETGYSSDRPGGGTVISTQVSPPLQRNPGAMNESLQVTEINIEVDSNKLPESRPDKGEVVRRVVVPLSELRSTLQDYETRGFAVDSGLWFFARGMEVAISLGGA</sequence>
<dbReference type="PROSITE" id="PS00893">
    <property type="entry name" value="NUDIX_BOX"/>
    <property type="match status" value="1"/>
</dbReference>
<evidence type="ECO:0000313" key="5">
    <source>
        <dbReference type="Proteomes" id="UP000289152"/>
    </source>
</evidence>
<dbReference type="SUPFAM" id="SSF55811">
    <property type="entry name" value="Nudix"/>
    <property type="match status" value="1"/>
</dbReference>
<protein>
    <recommendedName>
        <fullName evidence="3">Nudix hydrolase domain-containing protein</fullName>
    </recommendedName>
</protein>
<dbReference type="OrthoDB" id="10249920at2759"/>
<organism evidence="4 5">
    <name type="scientific">Tremella mesenterica</name>
    <name type="common">Jelly fungus</name>
    <dbReference type="NCBI Taxonomy" id="5217"/>
    <lineage>
        <taxon>Eukaryota</taxon>
        <taxon>Fungi</taxon>
        <taxon>Dikarya</taxon>
        <taxon>Basidiomycota</taxon>
        <taxon>Agaricomycotina</taxon>
        <taxon>Tremellomycetes</taxon>
        <taxon>Tremellales</taxon>
        <taxon>Tremellaceae</taxon>
        <taxon>Tremella</taxon>
    </lineage>
</organism>
<evidence type="ECO:0000256" key="1">
    <source>
        <dbReference type="ARBA" id="ARBA00022801"/>
    </source>
</evidence>
<evidence type="ECO:0000256" key="2">
    <source>
        <dbReference type="SAM" id="MobiDB-lite"/>
    </source>
</evidence>
<name>A0A4Q1BFX4_TREME</name>
<dbReference type="Pfam" id="PF00293">
    <property type="entry name" value="NUDIX"/>
    <property type="match status" value="1"/>
</dbReference>
<dbReference type="Proteomes" id="UP000289152">
    <property type="component" value="Unassembled WGS sequence"/>
</dbReference>
<evidence type="ECO:0000259" key="3">
    <source>
        <dbReference type="PROSITE" id="PS51462"/>
    </source>
</evidence>
<dbReference type="VEuPathDB" id="FungiDB:TREMEDRAFT_67024"/>